<dbReference type="EMBL" id="CP034841">
    <property type="protein sequence ID" value="QBF34600.1"/>
    <property type="molecule type" value="Genomic_DNA"/>
</dbReference>
<feature type="transmembrane region" description="Helical" evidence="2">
    <location>
        <begin position="692"/>
        <end position="713"/>
    </location>
</feature>
<dbReference type="Proteomes" id="UP000289326">
    <property type="component" value="Chromosome"/>
</dbReference>
<feature type="compositionally biased region" description="Basic and acidic residues" evidence="1">
    <location>
        <begin position="44"/>
        <end position="57"/>
    </location>
</feature>
<keyword evidence="2" id="KW-0812">Transmembrane</keyword>
<dbReference type="OrthoDB" id="396713at2"/>
<feature type="compositionally biased region" description="Low complexity" evidence="1">
    <location>
        <begin position="286"/>
        <end position="300"/>
    </location>
</feature>
<feature type="compositionally biased region" description="Polar residues" evidence="1">
    <location>
        <begin position="28"/>
        <end position="40"/>
    </location>
</feature>
<proteinExistence type="predicted"/>
<evidence type="ECO:0000256" key="2">
    <source>
        <dbReference type="SAM" id="Phobius"/>
    </source>
</evidence>
<keyword evidence="4" id="KW-1185">Reference proteome</keyword>
<evidence type="ECO:0000256" key="1">
    <source>
        <dbReference type="SAM" id="MobiDB-lite"/>
    </source>
</evidence>
<organism evidence="3 4">
    <name type="scientific">Mycoplasmopsis phocirhinis</name>
    <dbReference type="NCBI Taxonomy" id="142650"/>
    <lineage>
        <taxon>Bacteria</taxon>
        <taxon>Bacillati</taxon>
        <taxon>Mycoplasmatota</taxon>
        <taxon>Mycoplasmoidales</taxon>
        <taxon>Metamycoplasmataceae</taxon>
        <taxon>Mycoplasmopsis</taxon>
    </lineage>
</organism>
<sequence>MSRKKRLIYSLGSIVSLSLPLTVISMGENGTDSEQPNSPDDSNEIDKSTVEQPKDYDPSFSTFEDFSEKRIKQALTELPEVVISALKNEIEKLKNDDQIEYRKSLSKQIYLYALLDFFEANKEDLKNNPENYGFYITFPNVVSKLRLYERGSVQYNDKIYSNVIFGANDQAENTKYNRVVSNPQNDIKVETSQEKNFINRDNFEKTIRQYAVELLKSAFDISFNDSDVLLLDKDIELKQEKITNDTETINGFSVTTPKGYNSWKDYIIAKIKPRFIDFDLTQNQQFQPEDPQQQQQQTSPPNIPPLVPNQGQPAPANPIPPDSVAEAIPSLAPYVRSEHATKSLSELSALITTNSKDVFFFNNPINTRFEYEVVEIKDKEARVSVYEKEKPNLKRVYPVAFNFEANRDPILQKIRYTTVESIKNTVLKFYESLGLDDKIDFKKLNDPILANSFFSVVDLFVKLVYSDLFVQEQEKNIDNWRKRISNINDNKAFSKVARQAKAMFISYVFQSKLNNSNAWTTIPNAYETFVQRYKIDVFRLNKDIITENINLLNTTYKEKLNNQTTYTIRPIDEFFVKTERDVSILKSNSESNPRNLNSWYDEYIQQISGVRKNFTILRTLADSKKIDDNNFKDYDAAYQEALKQNSERSVKVQGVKKEFGISMLVLGSLILTLFIILIALNIKTVKQRKLRNVYITLLAITLSVMLAGVLLILI</sequence>
<feature type="transmembrane region" description="Helical" evidence="2">
    <location>
        <begin position="7"/>
        <end position="27"/>
    </location>
</feature>
<feature type="region of interest" description="Disordered" evidence="1">
    <location>
        <begin position="286"/>
        <end position="323"/>
    </location>
</feature>
<dbReference type="AlphaFoldDB" id="A0A4P6MP06"/>
<name>A0A4P6MP06_9BACT</name>
<evidence type="ECO:0000313" key="3">
    <source>
        <dbReference type="EMBL" id="QBF34600.1"/>
    </source>
</evidence>
<gene>
    <name evidence="3" type="ORF">EG856_01525</name>
</gene>
<feature type="region of interest" description="Disordered" evidence="1">
    <location>
        <begin position="26"/>
        <end position="59"/>
    </location>
</feature>
<accession>A0A4P6MP06</accession>
<reference evidence="3 4" key="1">
    <citation type="submission" date="2019-01" db="EMBL/GenBank/DDBJ databases">
        <title>Complete sequence and annotation of the Mycoplasma phocirhinis strain 852T genome.</title>
        <authorList>
            <person name="Frasca S.Jr."/>
            <person name="Kutish G.F."/>
            <person name="Castellanos Gell J."/>
            <person name="Michaels D.L."/>
            <person name="Brown D.R."/>
        </authorList>
    </citation>
    <scope>NUCLEOTIDE SEQUENCE [LARGE SCALE GENOMIC DNA]</scope>
    <source>
        <strain evidence="3 4">852</strain>
    </source>
</reference>
<keyword evidence="2" id="KW-1133">Transmembrane helix</keyword>
<dbReference type="InterPro" id="IPR054788">
    <property type="entry name" value="MSC_0620_UU052-like"/>
</dbReference>
<feature type="transmembrane region" description="Helical" evidence="2">
    <location>
        <begin position="659"/>
        <end position="680"/>
    </location>
</feature>
<keyword evidence="2" id="KW-0472">Membrane</keyword>
<dbReference type="KEGG" id="mphi:EG856_01525"/>
<dbReference type="RefSeq" id="WP_130429377.1">
    <property type="nucleotide sequence ID" value="NZ_CP034841.1"/>
</dbReference>
<protein>
    <submittedName>
        <fullName evidence="3">Uncharacterized protein</fullName>
    </submittedName>
</protein>
<dbReference type="NCBIfam" id="NF045829">
    <property type="entry name" value="UU052_fam"/>
    <property type="match status" value="1"/>
</dbReference>
<evidence type="ECO:0000313" key="4">
    <source>
        <dbReference type="Proteomes" id="UP000289326"/>
    </source>
</evidence>